<evidence type="ECO:0000313" key="2">
    <source>
        <dbReference type="Proteomes" id="UP001341135"/>
    </source>
</evidence>
<dbReference type="Proteomes" id="UP001341135">
    <property type="component" value="Chromosome"/>
</dbReference>
<dbReference type="RefSeq" id="WP_338250657.1">
    <property type="nucleotide sequence ID" value="NZ_AP028907.1"/>
</dbReference>
<gene>
    <name evidence="1" type="ORF">PABY_24620</name>
</gene>
<proteinExistence type="predicted"/>
<sequence length="132" mass="14986">MEVEGARPALEKLRVLRAEGRIVLYYSEFSLLEAIAKAVKLNVPRSVVEYGVTAITAGYRKAGPRVEAWLLAAELRREGLRDLIDALLYAMASTGRLQLLTRDRRLLELLEFLEEHGYPTTVVMREEQLLES</sequence>
<accession>A0ABM8J0L6</accession>
<evidence type="ECO:0000313" key="1">
    <source>
        <dbReference type="EMBL" id="BES82895.1"/>
    </source>
</evidence>
<dbReference type="EMBL" id="AP028907">
    <property type="protein sequence ID" value="BES82895.1"/>
    <property type="molecule type" value="Genomic_DNA"/>
</dbReference>
<organism evidence="1 2">
    <name type="scientific">Pyrodictium abyssi</name>
    <dbReference type="NCBI Taxonomy" id="54256"/>
    <lineage>
        <taxon>Archaea</taxon>
        <taxon>Thermoproteota</taxon>
        <taxon>Thermoprotei</taxon>
        <taxon>Desulfurococcales</taxon>
        <taxon>Pyrodictiaceae</taxon>
        <taxon>Pyrodictium</taxon>
    </lineage>
</organism>
<dbReference type="SUPFAM" id="SSF88723">
    <property type="entry name" value="PIN domain-like"/>
    <property type="match status" value="1"/>
</dbReference>
<dbReference type="InterPro" id="IPR029060">
    <property type="entry name" value="PIN-like_dom_sf"/>
</dbReference>
<reference evidence="1 2" key="1">
    <citation type="submission" date="2023-09" db="EMBL/GenBank/DDBJ databases">
        <title>Pyrofollis japonicus gen. nov. sp. nov., a novel member of the family Pyrodictiaceae isolated from the Iheya North hydrothermal field.</title>
        <authorList>
            <person name="Miyazaki U."/>
            <person name="Sanari M."/>
            <person name="Tame A."/>
            <person name="Kitajima M."/>
            <person name="Okamoto A."/>
            <person name="Sawayama S."/>
            <person name="Miyazaki J."/>
            <person name="Takai K."/>
            <person name="Nakagawa S."/>
        </authorList>
    </citation>
    <scope>NUCLEOTIDE SEQUENCE [LARGE SCALE GENOMIC DNA]</scope>
    <source>
        <strain evidence="1 2">AV2</strain>
    </source>
</reference>
<protein>
    <recommendedName>
        <fullName evidence="3">PIN domain-containing protein</fullName>
    </recommendedName>
</protein>
<dbReference type="GeneID" id="89290462"/>
<evidence type="ECO:0008006" key="3">
    <source>
        <dbReference type="Google" id="ProtNLM"/>
    </source>
</evidence>
<keyword evidence="2" id="KW-1185">Reference proteome</keyword>
<name>A0ABM8J0L6_9CREN</name>